<accession>A0A0A9TNT0</accession>
<evidence type="ECO:0000256" key="1">
    <source>
        <dbReference type="SAM" id="MobiDB-lite"/>
    </source>
</evidence>
<feature type="region of interest" description="Disordered" evidence="1">
    <location>
        <begin position="1"/>
        <end position="74"/>
    </location>
</feature>
<proteinExistence type="predicted"/>
<dbReference type="EMBL" id="GBRH01281771">
    <property type="protein sequence ID" value="JAD16124.1"/>
    <property type="molecule type" value="Transcribed_RNA"/>
</dbReference>
<evidence type="ECO:0000313" key="2">
    <source>
        <dbReference type="EMBL" id="JAD16124.1"/>
    </source>
</evidence>
<sequence length="201" mass="20609">MEGGGGARAAARRQRAASCRLLSMTRPRDSLAMRATHGRTVAPPPRQRPAMSSSAARLEAGGVHQHGRAQGDTTLLLMTRPRGGSATRATHGGATAKAATSDELVLGEARGRQSTSALTYAGRHSAAIDDEAAGRLGHGRDAWWHHRQGGDQRQARPRRGSRPAERVGTDVCRATALGSGGAAALGRGSTAGAVGTDGAAL</sequence>
<name>A0A0A9TNT0_ARUDO</name>
<feature type="compositionally biased region" description="Basic and acidic residues" evidence="1">
    <location>
        <begin position="142"/>
        <end position="154"/>
    </location>
</feature>
<protein>
    <submittedName>
        <fullName evidence="2">Uncharacterized protein</fullName>
    </submittedName>
</protein>
<feature type="region of interest" description="Disordered" evidence="1">
    <location>
        <begin position="142"/>
        <end position="167"/>
    </location>
</feature>
<feature type="region of interest" description="Disordered" evidence="1">
    <location>
        <begin position="179"/>
        <end position="201"/>
    </location>
</feature>
<feature type="compositionally biased region" description="Low complexity" evidence="1">
    <location>
        <begin position="184"/>
        <end position="193"/>
    </location>
</feature>
<organism evidence="2">
    <name type="scientific">Arundo donax</name>
    <name type="common">Giant reed</name>
    <name type="synonym">Donax arundinaceus</name>
    <dbReference type="NCBI Taxonomy" id="35708"/>
    <lineage>
        <taxon>Eukaryota</taxon>
        <taxon>Viridiplantae</taxon>
        <taxon>Streptophyta</taxon>
        <taxon>Embryophyta</taxon>
        <taxon>Tracheophyta</taxon>
        <taxon>Spermatophyta</taxon>
        <taxon>Magnoliopsida</taxon>
        <taxon>Liliopsida</taxon>
        <taxon>Poales</taxon>
        <taxon>Poaceae</taxon>
        <taxon>PACMAD clade</taxon>
        <taxon>Arundinoideae</taxon>
        <taxon>Arundineae</taxon>
        <taxon>Arundo</taxon>
    </lineage>
</organism>
<reference evidence="2" key="2">
    <citation type="journal article" date="2015" name="Data Brief">
        <title>Shoot transcriptome of the giant reed, Arundo donax.</title>
        <authorList>
            <person name="Barrero R.A."/>
            <person name="Guerrero F.D."/>
            <person name="Moolhuijzen P."/>
            <person name="Goolsby J.A."/>
            <person name="Tidwell J."/>
            <person name="Bellgard S.E."/>
            <person name="Bellgard M.I."/>
        </authorList>
    </citation>
    <scope>NUCLEOTIDE SEQUENCE</scope>
    <source>
        <tissue evidence="2">Shoot tissue taken approximately 20 cm above the soil surface</tissue>
    </source>
</reference>
<reference evidence="2" key="1">
    <citation type="submission" date="2014-09" db="EMBL/GenBank/DDBJ databases">
        <authorList>
            <person name="Magalhaes I.L.F."/>
            <person name="Oliveira U."/>
            <person name="Santos F.R."/>
            <person name="Vidigal T.H.D.A."/>
            <person name="Brescovit A.D."/>
            <person name="Santos A.J."/>
        </authorList>
    </citation>
    <scope>NUCLEOTIDE SEQUENCE</scope>
    <source>
        <tissue evidence="2">Shoot tissue taken approximately 20 cm above the soil surface</tissue>
    </source>
</reference>
<dbReference type="AlphaFoldDB" id="A0A0A9TNT0"/>